<feature type="coiled-coil region" evidence="7">
    <location>
        <begin position="878"/>
        <end position="915"/>
    </location>
</feature>
<dbReference type="PANTHER" id="PTHR21595">
    <property type="entry name" value="PATRONIN"/>
    <property type="match status" value="1"/>
</dbReference>
<dbReference type="GO" id="GO:0008017">
    <property type="term" value="F:microtubule binding"/>
    <property type="evidence" value="ECO:0007669"/>
    <property type="project" value="InterPro"/>
</dbReference>
<dbReference type="Pfam" id="PF17095">
    <property type="entry name" value="CAMSAP_CC1"/>
    <property type="match status" value="1"/>
</dbReference>
<reference evidence="11" key="1">
    <citation type="submission" date="2025-08" db="UniProtKB">
        <authorList>
            <consortium name="Ensembl"/>
        </authorList>
    </citation>
    <scope>IDENTIFICATION</scope>
</reference>
<keyword evidence="2" id="KW-0963">Cytoplasm</keyword>
<accession>A0A8D0QKH3</accession>
<dbReference type="InterPro" id="IPR014797">
    <property type="entry name" value="CKK_CAMSAP"/>
</dbReference>
<comment type="subcellular location">
    <subcellularLocation>
        <location evidence="1">Cytoplasm</location>
        <location evidence="1">Cytoskeleton</location>
    </subcellularLocation>
</comment>
<feature type="compositionally biased region" description="Basic and acidic residues" evidence="8">
    <location>
        <begin position="1025"/>
        <end position="1034"/>
    </location>
</feature>
<dbReference type="Gene3D" id="3.10.20.360">
    <property type="entry name" value="CKK domain"/>
    <property type="match status" value="1"/>
</dbReference>
<evidence type="ECO:0000256" key="7">
    <source>
        <dbReference type="SAM" id="Coils"/>
    </source>
</evidence>
<keyword evidence="3 6" id="KW-0493">Microtubule</keyword>
<feature type="compositionally biased region" description="Polar residues" evidence="8">
    <location>
        <begin position="1241"/>
        <end position="1260"/>
    </location>
</feature>
<feature type="compositionally biased region" description="Basic and acidic residues" evidence="8">
    <location>
        <begin position="1145"/>
        <end position="1206"/>
    </location>
</feature>
<comment type="domain">
    <text evidence="6">The CKK domain binds microtubules.</text>
</comment>
<evidence type="ECO:0000256" key="5">
    <source>
        <dbReference type="ARBA" id="ARBA00023212"/>
    </source>
</evidence>
<dbReference type="InterPro" id="IPR031372">
    <property type="entry name" value="CAMSAP_CC1"/>
</dbReference>
<dbReference type="SMART" id="SM01051">
    <property type="entry name" value="CAMSAP_CKK"/>
    <property type="match status" value="1"/>
</dbReference>
<dbReference type="FunFam" id="3.10.20.360:FF:000001">
    <property type="entry name" value="Calmodulin-regulated spectrin-associated protein 3 isoform 2"/>
    <property type="match status" value="1"/>
</dbReference>
<feature type="compositionally biased region" description="Polar residues" evidence="8">
    <location>
        <begin position="392"/>
        <end position="405"/>
    </location>
</feature>
<dbReference type="PROSITE" id="PS50021">
    <property type="entry name" value="CH"/>
    <property type="match status" value="1"/>
</dbReference>
<feature type="region of interest" description="Disordered" evidence="8">
    <location>
        <begin position="590"/>
        <end position="686"/>
    </location>
</feature>
<dbReference type="Ensembl" id="ENSSSCT00025006842.1">
    <property type="protein sequence ID" value="ENSSSCP00025002807.1"/>
    <property type="gene ID" value="ENSSSCG00025005070.1"/>
</dbReference>
<keyword evidence="5" id="KW-0206">Cytoskeleton</keyword>
<name>A0A8D0QKH3_PIG</name>
<dbReference type="InterPro" id="IPR032940">
    <property type="entry name" value="CAMSAP"/>
</dbReference>
<dbReference type="GO" id="GO:0031175">
    <property type="term" value="P:neuron projection development"/>
    <property type="evidence" value="ECO:0007669"/>
    <property type="project" value="InterPro"/>
</dbReference>
<evidence type="ECO:0000256" key="3">
    <source>
        <dbReference type="ARBA" id="ARBA00022701"/>
    </source>
</evidence>
<dbReference type="SUPFAM" id="SSF47576">
    <property type="entry name" value="Calponin-homology domain, CH-domain"/>
    <property type="match status" value="1"/>
</dbReference>
<feature type="compositionally biased region" description="Basic and acidic residues" evidence="8">
    <location>
        <begin position="643"/>
        <end position="653"/>
    </location>
</feature>
<evidence type="ECO:0008006" key="13">
    <source>
        <dbReference type="Google" id="ProtNLM"/>
    </source>
</evidence>
<evidence type="ECO:0000256" key="6">
    <source>
        <dbReference type="PROSITE-ProRule" id="PRU00841"/>
    </source>
</evidence>
<evidence type="ECO:0000313" key="11">
    <source>
        <dbReference type="Ensembl" id="ENSSSCP00025002807.1"/>
    </source>
</evidence>
<comment type="similarity">
    <text evidence="6">Belongs to the CAMSAP1 family.</text>
</comment>
<dbReference type="InterPro" id="IPR036872">
    <property type="entry name" value="CH_dom_sf"/>
</dbReference>
<feature type="coiled-coil region" evidence="7">
    <location>
        <begin position="751"/>
        <end position="778"/>
    </location>
</feature>
<evidence type="ECO:0000256" key="8">
    <source>
        <dbReference type="SAM" id="MobiDB-lite"/>
    </source>
</evidence>
<evidence type="ECO:0000259" key="9">
    <source>
        <dbReference type="PROSITE" id="PS50021"/>
    </source>
</evidence>
<feature type="domain" description="Calponin-homology (CH)" evidence="9">
    <location>
        <begin position="222"/>
        <end position="335"/>
    </location>
</feature>
<dbReference type="InterPro" id="IPR038209">
    <property type="entry name" value="CKK_dom_sf"/>
</dbReference>
<evidence type="ECO:0000256" key="2">
    <source>
        <dbReference type="ARBA" id="ARBA00022490"/>
    </source>
</evidence>
<feature type="compositionally biased region" description="Polar residues" evidence="8">
    <location>
        <begin position="705"/>
        <end position="716"/>
    </location>
</feature>
<dbReference type="GO" id="GO:0030507">
    <property type="term" value="F:spectrin binding"/>
    <property type="evidence" value="ECO:0007669"/>
    <property type="project" value="InterPro"/>
</dbReference>
<feature type="compositionally biased region" description="Low complexity" evidence="8">
    <location>
        <begin position="670"/>
        <end position="686"/>
    </location>
</feature>
<dbReference type="PROSITE" id="PS51508">
    <property type="entry name" value="CKK"/>
    <property type="match status" value="1"/>
</dbReference>
<dbReference type="Pfam" id="PF11971">
    <property type="entry name" value="CAMSAP_CH"/>
    <property type="match status" value="1"/>
</dbReference>
<dbReference type="InterPro" id="IPR058042">
    <property type="entry name" value="CAMSAP_N"/>
</dbReference>
<feature type="region of interest" description="Disordered" evidence="8">
    <location>
        <begin position="915"/>
        <end position="984"/>
    </location>
</feature>
<protein>
    <recommendedName>
        <fullName evidence="13">Calmodulin regulated spectrin associated protein family member 2</fullName>
    </recommendedName>
</protein>
<feature type="compositionally biased region" description="Basic and acidic residues" evidence="8">
    <location>
        <begin position="799"/>
        <end position="824"/>
    </location>
</feature>
<feature type="compositionally biased region" description="Pro residues" evidence="8">
    <location>
        <begin position="1035"/>
        <end position="1046"/>
    </location>
</feature>
<feature type="compositionally biased region" description="Basic and acidic residues" evidence="8">
    <location>
        <begin position="1086"/>
        <end position="1107"/>
    </location>
</feature>
<proteinExistence type="inferred from homology"/>
<evidence type="ECO:0000256" key="4">
    <source>
        <dbReference type="ARBA" id="ARBA00023054"/>
    </source>
</evidence>
<dbReference type="GO" id="GO:0005874">
    <property type="term" value="C:microtubule"/>
    <property type="evidence" value="ECO:0007669"/>
    <property type="project" value="UniProtKB-UniRule"/>
</dbReference>
<feature type="region of interest" description="Disordered" evidence="8">
    <location>
        <begin position="1000"/>
        <end position="1107"/>
    </location>
</feature>
<evidence type="ECO:0000259" key="10">
    <source>
        <dbReference type="PROSITE" id="PS51508"/>
    </source>
</evidence>
<evidence type="ECO:0000256" key="1">
    <source>
        <dbReference type="ARBA" id="ARBA00004245"/>
    </source>
</evidence>
<feature type="region of interest" description="Disordered" evidence="8">
    <location>
        <begin position="384"/>
        <end position="405"/>
    </location>
</feature>
<sequence length="1443" mass="160719">MGDAADPRDARRTFIVPAIKPFDHYDFSRAKIACNLAWLVAKAFGTENVPEDLGEPFYTDQYDQEHIKPPVVNLLLSAELYCRAGSLILKSDVAKPLLGHDAVIQALAQKGLYVTDQEKLVTERDLHKKPIQMSAHVAMMDALMMAYAVEMVSVERVIACAQQYSAFFQATDLPYDIEDAVMYWINKVNEHLKDIMEQEQKLKEHHTVEAPGGQKSASQWFWKLVPARYRKEQALLKQLPCIPLVENLLKDGADGCALAALIHFYCPDAVRLEDICLKETMSLADSLYNLQLIQEFCREYLNQCCHFTLEDMLYAASSIKSNYLVFMAELFWWFEVVKPSFVQPRVLRPHGGDLISVNEPDPDDILCTLPCSGGGAALTHWRHPLSSRRSRPQANPSASGGIRRSSSMSYVDGFIGTWPKEKRSSVHGVSFDISFDKENTVQRSTPNRGITRSISNEGLSLNNNRVAKNVRKNLSFKPVNGEEEAGSIEEELHLGSHGDLTSYAPLNTDELNSNESACYRLPNGALQNRVILDEFGNQVGPPSIEEALQIIHDTEKPARTPQPGQLANGFFLHSQELSILNSNLLLRTSPENMTDTKGALSPVTDTTEVDTGIHVPSEDIAETMDEDSSLRDYTVSLDSDVDDGSKLPPDHEAPAGQPREAPSPCPSPASTRSQPGSSTSSGSGVKMTSFAEQKFRKLNHADGRSSGSSSQKTTPEGSELNIPHVVAWAQGPEEPSPAPTRDTTQLLASEMVHLRMKLEEKRRAIEAQKKKVEAAFTRQRQKMGRTAFLTVVKKKGDGAAPLREEAAGAEDDKVFTDRAKDREPPQASGQRSKSLADIKEGVESPAGRWLRSPTTPGDPERPWGLASPSEEPAAEGELLEYTRSIEKLNASLHFLQQEMQRLSLQQELLMQMREQQAWAASPNKQPRDCRPPRQAPSGRKGASFSVKNQRTPRPNDLKITPLNRTLTPPRSVDSLPRLRRFSPSQVPIQTRSFVCLGDAGEPQAQEARPREEAKEEGVPMGAEGQRGRDPEGKDTPPPPPAPPEGPAPSGEQVDQPAEPPPRPVLPSAAAAPKSVNLIEVSLSDLKPPEKADVSVEKYDGESDKEQFDDDQKVCCGFFFKDDQKAENDMAMKRAALLEKRLRREKETQLRKQQLEAEMEHKKEETRRKTEEERQKKEDERARREFIRQEYMRRKQLKLMEDMDTVLRPRPQAAKQKRQRPKSVHRDHIESPKTPSKGPPVSSLSLASLNTGDNESMQSGKGTPRSESVEGFLSPSRCGSRNGEKDWENASTTSSVASGTEYTGPKLYKEPSAKSNKHIIQNALAHCCLAGKVNEGQKKKILEEMEKSDANNFLILFRDSGCQFRSLYTYCPETEEINKLTGIGPKSITKKMIEGLYKYNSDRKQFSHIPAKTLSASVDAITIHSHLWQSKRPVTPKKLLPTKA</sequence>
<feature type="region of interest" description="Disordered" evidence="8">
    <location>
        <begin position="698"/>
        <end position="719"/>
    </location>
</feature>
<dbReference type="SUPFAM" id="SSF50346">
    <property type="entry name" value="PRC-barrel domain"/>
    <property type="match status" value="1"/>
</dbReference>
<dbReference type="GO" id="GO:0005516">
    <property type="term" value="F:calmodulin binding"/>
    <property type="evidence" value="ECO:0007669"/>
    <property type="project" value="InterPro"/>
</dbReference>
<dbReference type="Proteomes" id="UP000694727">
    <property type="component" value="Unplaced"/>
</dbReference>
<feature type="domain" description="CKK" evidence="10">
    <location>
        <begin position="1303"/>
        <end position="1437"/>
    </location>
</feature>
<dbReference type="InterPro" id="IPR011033">
    <property type="entry name" value="PRC_barrel-like_sf"/>
</dbReference>
<feature type="compositionally biased region" description="Polar residues" evidence="8">
    <location>
        <begin position="1288"/>
        <end position="1300"/>
    </location>
</feature>
<feature type="compositionally biased region" description="Basic and acidic residues" evidence="8">
    <location>
        <begin position="1007"/>
        <end position="1017"/>
    </location>
</feature>
<feature type="region of interest" description="Disordered" evidence="8">
    <location>
        <begin position="799"/>
        <end position="874"/>
    </location>
</feature>
<dbReference type="InterPro" id="IPR001715">
    <property type="entry name" value="CH_dom"/>
</dbReference>
<feature type="region of interest" description="Disordered" evidence="8">
    <location>
        <begin position="1145"/>
        <end position="1303"/>
    </location>
</feature>
<organism evidence="11 12">
    <name type="scientific">Sus scrofa</name>
    <name type="common">Pig</name>
    <dbReference type="NCBI Taxonomy" id="9823"/>
    <lineage>
        <taxon>Eukaryota</taxon>
        <taxon>Metazoa</taxon>
        <taxon>Chordata</taxon>
        <taxon>Craniata</taxon>
        <taxon>Vertebrata</taxon>
        <taxon>Euteleostomi</taxon>
        <taxon>Mammalia</taxon>
        <taxon>Eutheria</taxon>
        <taxon>Laurasiatheria</taxon>
        <taxon>Artiodactyla</taxon>
        <taxon>Suina</taxon>
        <taxon>Suidae</taxon>
        <taxon>Sus</taxon>
    </lineage>
</organism>
<dbReference type="InterPro" id="IPR022613">
    <property type="entry name" value="CH_CAMSAP_2"/>
</dbReference>
<evidence type="ECO:0000313" key="12">
    <source>
        <dbReference type="Proteomes" id="UP000694727"/>
    </source>
</evidence>
<dbReference type="Pfam" id="PF25532">
    <property type="entry name" value="CH_CAMSAP2_N"/>
    <property type="match status" value="1"/>
</dbReference>
<keyword evidence="4 7" id="KW-0175">Coiled coil</keyword>
<dbReference type="Pfam" id="PF08683">
    <property type="entry name" value="CAMSAP_CKK"/>
    <property type="match status" value="1"/>
</dbReference>
<dbReference type="PANTHER" id="PTHR21595:SF1">
    <property type="entry name" value="CALMODULIN-REGULATED SPECTRIN-ASSOCIATED PROTEIN 2"/>
    <property type="match status" value="1"/>
</dbReference>